<sequence length="494" mass="54875">MSTKPELAKVPSKEQQGIEQIDERALEPAAYMSDEERKAVERKLKWKLDVRFSILIVIYILNYIDRNNVSAARTKGLEEDLGLQGREYDTLLSILYVGYILMQIPSNFVVQYTGRPSIFLPAAVFVWGGISVATGGTHSFGPALATRFLLGFVEAAFFPGALMVLASWYKRSELGVRFTGLYCGSLISNAFGPLIAAGILGTMEGKGGVRAWRWLFYIEGALTMFFALVLAAMLPDFPHNSRGFSKRELEVAQLRMTEDVGAKDETKVSNWKALRMALLDYKLWVMALAFTSMTVGLSFNQFFPQITSTLGYGNTESLLLCAPPFAFAAICAFAVSMHSDRVQERYLHICIPLCIGIIGFIIAMTTSSFGPRYFSLFLMAQSYSGFVCFLAWVSSTFARPAMTRSVSLAFVNAFSQLGNVSGAYVYPKQWAPSYKYSFAIAIGTFAACMIISTFHRFDLQRLNKKLAARDEARKNGEGEGLSVEDYPAGFRFVL</sequence>
<dbReference type="Gene3D" id="1.20.1250.20">
    <property type="entry name" value="MFS general substrate transporter like domains"/>
    <property type="match status" value="2"/>
</dbReference>
<dbReference type="Proteomes" id="UP001342314">
    <property type="component" value="Unassembled WGS sequence"/>
</dbReference>
<evidence type="ECO:0000313" key="9">
    <source>
        <dbReference type="Proteomes" id="UP001342314"/>
    </source>
</evidence>
<dbReference type="FunFam" id="1.20.1250.20:FF:000057">
    <property type="entry name" value="MFS general substrate transporter"/>
    <property type="match status" value="1"/>
</dbReference>
<evidence type="ECO:0000256" key="6">
    <source>
        <dbReference type="SAM" id="Phobius"/>
    </source>
</evidence>
<feature type="transmembrane region" description="Helical" evidence="6">
    <location>
        <begin position="373"/>
        <end position="393"/>
    </location>
</feature>
<dbReference type="GO" id="GO:0022857">
    <property type="term" value="F:transmembrane transporter activity"/>
    <property type="evidence" value="ECO:0007669"/>
    <property type="project" value="InterPro"/>
</dbReference>
<feature type="transmembrane region" description="Helical" evidence="6">
    <location>
        <begin position="283"/>
        <end position="303"/>
    </location>
</feature>
<proteinExistence type="predicted"/>
<evidence type="ECO:0000256" key="1">
    <source>
        <dbReference type="ARBA" id="ARBA00004141"/>
    </source>
</evidence>
<protein>
    <recommendedName>
        <fullName evidence="7">Major facilitator superfamily (MFS) profile domain-containing protein</fullName>
    </recommendedName>
</protein>
<keyword evidence="9" id="KW-1185">Reference proteome</keyword>
<gene>
    <name evidence="8" type="ORF">Rhopal_001032-T1</name>
</gene>
<feature type="transmembrane region" description="Helical" evidence="6">
    <location>
        <begin position="91"/>
        <end position="110"/>
    </location>
</feature>
<feature type="transmembrane region" description="Helical" evidence="6">
    <location>
        <begin position="405"/>
        <end position="426"/>
    </location>
</feature>
<dbReference type="PROSITE" id="PS50850">
    <property type="entry name" value="MFS"/>
    <property type="match status" value="1"/>
</dbReference>
<dbReference type="PANTHER" id="PTHR43791">
    <property type="entry name" value="PERMEASE-RELATED"/>
    <property type="match status" value="1"/>
</dbReference>
<feature type="transmembrane region" description="Helical" evidence="6">
    <location>
        <begin position="117"/>
        <end position="136"/>
    </location>
</feature>
<evidence type="ECO:0000256" key="2">
    <source>
        <dbReference type="ARBA" id="ARBA00022448"/>
    </source>
</evidence>
<comment type="caution">
    <text evidence="8">The sequence shown here is derived from an EMBL/GenBank/DDBJ whole genome shotgun (WGS) entry which is preliminary data.</text>
</comment>
<keyword evidence="5 6" id="KW-0472">Membrane</keyword>
<keyword evidence="3 6" id="KW-0812">Transmembrane</keyword>
<feature type="transmembrane region" description="Helical" evidence="6">
    <location>
        <begin position="48"/>
        <end position="64"/>
    </location>
</feature>
<dbReference type="InterPro" id="IPR020846">
    <property type="entry name" value="MFS_dom"/>
</dbReference>
<evidence type="ECO:0000313" key="8">
    <source>
        <dbReference type="EMBL" id="GJN88076.1"/>
    </source>
</evidence>
<evidence type="ECO:0000259" key="7">
    <source>
        <dbReference type="PROSITE" id="PS50850"/>
    </source>
</evidence>
<evidence type="ECO:0000256" key="4">
    <source>
        <dbReference type="ARBA" id="ARBA00022989"/>
    </source>
</evidence>
<dbReference type="GO" id="GO:0016020">
    <property type="term" value="C:membrane"/>
    <property type="evidence" value="ECO:0007669"/>
    <property type="project" value="UniProtKB-SubCell"/>
</dbReference>
<dbReference type="PANTHER" id="PTHR43791:SF6">
    <property type="entry name" value="TRANSPORTER, PUTATIVE (AFU_ORTHOLOGUE AFUA_1G16690)-RELATED"/>
    <property type="match status" value="1"/>
</dbReference>
<dbReference type="InterPro" id="IPR036259">
    <property type="entry name" value="MFS_trans_sf"/>
</dbReference>
<feature type="transmembrane region" description="Helical" evidence="6">
    <location>
        <begin position="438"/>
        <end position="457"/>
    </location>
</feature>
<organism evidence="8 9">
    <name type="scientific">Rhodotorula paludigena</name>
    <dbReference type="NCBI Taxonomy" id="86838"/>
    <lineage>
        <taxon>Eukaryota</taxon>
        <taxon>Fungi</taxon>
        <taxon>Dikarya</taxon>
        <taxon>Basidiomycota</taxon>
        <taxon>Pucciniomycotina</taxon>
        <taxon>Microbotryomycetes</taxon>
        <taxon>Sporidiobolales</taxon>
        <taxon>Sporidiobolaceae</taxon>
        <taxon>Rhodotorula</taxon>
    </lineage>
</organism>
<reference evidence="8 9" key="1">
    <citation type="submission" date="2021-12" db="EMBL/GenBank/DDBJ databases">
        <title>High titer production of polyol ester of fatty acids by Rhodotorula paludigena BS15 towards product separation-free biomass refinery.</title>
        <authorList>
            <person name="Mano J."/>
            <person name="Ono H."/>
            <person name="Tanaka T."/>
            <person name="Naito K."/>
            <person name="Sushida H."/>
            <person name="Ike M."/>
            <person name="Tokuyasu K."/>
            <person name="Kitaoka M."/>
        </authorList>
    </citation>
    <scope>NUCLEOTIDE SEQUENCE [LARGE SCALE GENOMIC DNA]</scope>
    <source>
        <strain evidence="8 9">BS15</strain>
    </source>
</reference>
<dbReference type="AlphaFoldDB" id="A0AAV5GEL0"/>
<dbReference type="InterPro" id="IPR011701">
    <property type="entry name" value="MFS"/>
</dbReference>
<dbReference type="FunFam" id="1.20.1250.20:FF:000013">
    <property type="entry name" value="MFS general substrate transporter"/>
    <property type="match status" value="1"/>
</dbReference>
<feature type="domain" description="Major facilitator superfamily (MFS) profile" evidence="7">
    <location>
        <begin position="51"/>
        <end position="460"/>
    </location>
</feature>
<accession>A0AAV5GEL0</accession>
<evidence type="ECO:0000256" key="5">
    <source>
        <dbReference type="ARBA" id="ARBA00023136"/>
    </source>
</evidence>
<dbReference type="Pfam" id="PF07690">
    <property type="entry name" value="MFS_1"/>
    <property type="match status" value="1"/>
</dbReference>
<feature type="transmembrane region" description="Helical" evidence="6">
    <location>
        <begin position="347"/>
        <end position="367"/>
    </location>
</feature>
<keyword evidence="2" id="KW-0813">Transport</keyword>
<name>A0AAV5GEL0_9BASI</name>
<feature type="transmembrane region" description="Helical" evidence="6">
    <location>
        <begin position="181"/>
        <end position="202"/>
    </location>
</feature>
<dbReference type="EMBL" id="BQKY01000002">
    <property type="protein sequence ID" value="GJN88076.1"/>
    <property type="molecule type" value="Genomic_DNA"/>
</dbReference>
<comment type="subcellular location">
    <subcellularLocation>
        <location evidence="1">Membrane</location>
        <topology evidence="1">Multi-pass membrane protein</topology>
    </subcellularLocation>
</comment>
<dbReference type="SUPFAM" id="SSF103473">
    <property type="entry name" value="MFS general substrate transporter"/>
    <property type="match status" value="1"/>
</dbReference>
<feature type="transmembrane region" description="Helical" evidence="6">
    <location>
        <begin position="148"/>
        <end position="169"/>
    </location>
</feature>
<evidence type="ECO:0000256" key="3">
    <source>
        <dbReference type="ARBA" id="ARBA00022692"/>
    </source>
</evidence>
<feature type="transmembrane region" description="Helical" evidence="6">
    <location>
        <begin position="214"/>
        <end position="237"/>
    </location>
</feature>
<feature type="transmembrane region" description="Helical" evidence="6">
    <location>
        <begin position="315"/>
        <end position="335"/>
    </location>
</feature>
<keyword evidence="4 6" id="KW-1133">Transmembrane helix</keyword>